<proteinExistence type="predicted"/>
<dbReference type="AlphaFoldDB" id="G0N632"/>
<dbReference type="Proteomes" id="UP000008068">
    <property type="component" value="Unassembled WGS sequence"/>
</dbReference>
<feature type="compositionally biased region" description="Basic and acidic residues" evidence="2">
    <location>
        <begin position="346"/>
        <end position="355"/>
    </location>
</feature>
<feature type="compositionally biased region" description="Acidic residues" evidence="2">
    <location>
        <begin position="356"/>
        <end position="367"/>
    </location>
</feature>
<dbReference type="EMBL" id="GL379842">
    <property type="protein sequence ID" value="EGT53538.1"/>
    <property type="molecule type" value="Genomic_DNA"/>
</dbReference>
<feature type="region of interest" description="Disordered" evidence="2">
    <location>
        <begin position="472"/>
        <end position="518"/>
    </location>
</feature>
<keyword evidence="4" id="KW-1185">Reference proteome</keyword>
<dbReference type="HOGENOM" id="CLU_362994_0_0_1"/>
<evidence type="ECO:0000256" key="2">
    <source>
        <dbReference type="SAM" id="MobiDB-lite"/>
    </source>
</evidence>
<dbReference type="FunCoup" id="G0N632">
    <property type="interactions" value="252"/>
</dbReference>
<feature type="region of interest" description="Disordered" evidence="2">
    <location>
        <begin position="337"/>
        <end position="367"/>
    </location>
</feature>
<reference evidence="4" key="1">
    <citation type="submission" date="2011-07" db="EMBL/GenBank/DDBJ databases">
        <authorList>
            <consortium name="Caenorhabditis brenneri Sequencing and Analysis Consortium"/>
            <person name="Wilson R.K."/>
        </authorList>
    </citation>
    <scope>NUCLEOTIDE SEQUENCE [LARGE SCALE GENOMIC DNA]</scope>
    <source>
        <strain evidence="4">PB2801</strain>
    </source>
</reference>
<evidence type="ECO:0000313" key="3">
    <source>
        <dbReference type="EMBL" id="EGT53538.1"/>
    </source>
</evidence>
<evidence type="ECO:0000313" key="4">
    <source>
        <dbReference type="Proteomes" id="UP000008068"/>
    </source>
</evidence>
<feature type="compositionally biased region" description="Polar residues" evidence="2">
    <location>
        <begin position="490"/>
        <end position="500"/>
    </location>
</feature>
<keyword evidence="1" id="KW-0175">Coiled coil</keyword>
<accession>G0N632</accession>
<gene>
    <name evidence="3" type="ORF">CAEBREN_18438</name>
</gene>
<dbReference type="InParanoid" id="G0N632"/>
<evidence type="ECO:0000256" key="1">
    <source>
        <dbReference type="SAM" id="Coils"/>
    </source>
</evidence>
<protein>
    <submittedName>
        <fullName evidence="3">Uncharacterized protein</fullName>
    </submittedName>
</protein>
<sequence length="748" mass="86674">MAYSPYYGTQTLGQQYNALGQQYNDDETFQLFFNGNLHHRHAQNQNDQVADGWGDFNPSLHQQKLFDIRTANNIDGNHSGSTMPQQNLNLEPTFNNRSGFIQGHPTPQWSFDPQGSGLLGFRCPEGPYQDLGYNQFAHQQRGHQHEERMMHQQFNGPNRPVDFRLHHPPEEQFINLGQVQTQQYPPYPDNNNGFVPADCNQIVPKQSNGQYTNFAGTHNQFQYVSGHNIGFGFGYQQTLFDGSAQEKLENPEKPIYQNLDQLNTQQTFGNNHPLRIEHMELQQMKESPRTEQLVVQMEQHNLLSPEQVNFHNNSPLVQTPQQLTHQQFQDAQNELLETDNQAEPVKPVKERRGNNEEDDQWEPMEEPEDEDYVPQNFFVPGQHSQQIPERQNPEIHVSYNQQQYGNNSGILFRQNQQSVLLNGSAHGVPGNNESDGNWMPMDTTDYNNQYPMPSTNSTLSVNFFMGNNEVPLPPVRVQKPKTPKGKNIPKVSTSRQTSLENWKRRESALQLSPAAKPPREFVERRRIKENTAEREKGRGYAKTYRDKQKTILEMAEKEKDEALEKVNELQETTLRKEKYAKFALKLLTIMGRATAEYEKDEENRYEEEKQEKIKMFEDLKKNNVAINDAGKAKSAAQEAFDIATDLVADGKANASKKTRAKKDLELKTHLHDKLVHDFDYEREIELQRLVHILLRHTCRPFLDPLFRYELQKKMQEHGILKHLPDFIEFIDSHSSLFKAPTEQEDKIK</sequence>
<organism evidence="4">
    <name type="scientific">Caenorhabditis brenneri</name>
    <name type="common">Nematode worm</name>
    <dbReference type="NCBI Taxonomy" id="135651"/>
    <lineage>
        <taxon>Eukaryota</taxon>
        <taxon>Metazoa</taxon>
        <taxon>Ecdysozoa</taxon>
        <taxon>Nematoda</taxon>
        <taxon>Chromadorea</taxon>
        <taxon>Rhabditida</taxon>
        <taxon>Rhabditina</taxon>
        <taxon>Rhabditomorpha</taxon>
        <taxon>Rhabditoidea</taxon>
        <taxon>Rhabditidae</taxon>
        <taxon>Peloderinae</taxon>
        <taxon>Caenorhabditis</taxon>
    </lineage>
</organism>
<feature type="coiled-coil region" evidence="1">
    <location>
        <begin position="545"/>
        <end position="572"/>
    </location>
</feature>
<name>G0N632_CAEBE</name>